<evidence type="ECO:0000313" key="2">
    <source>
        <dbReference type="Proteomes" id="UP001258434"/>
    </source>
</evidence>
<dbReference type="AlphaFoldDB" id="A0ABD5FST0"/>
<evidence type="ECO:0008006" key="3">
    <source>
        <dbReference type="Google" id="ProtNLM"/>
    </source>
</evidence>
<gene>
    <name evidence="1" type="ORF">BFGS077_000594</name>
</gene>
<comment type="caution">
    <text evidence="1">The sequence shown here is derived from an EMBL/GenBank/DDBJ whole genome shotgun (WGS) entry which is preliminary data.</text>
</comment>
<reference evidence="1 2" key="2">
    <citation type="submission" date="2023-08" db="EMBL/GenBank/DDBJ databases">
        <authorList>
            <person name="Du M."/>
            <person name="Liu C."/>
            <person name="Liu S.-J."/>
        </authorList>
    </citation>
    <scope>NUCLEOTIDE SEQUENCE [LARGE SCALE GENOMIC DNA]</scope>
    <source>
        <strain evidence="1 2">GS077</strain>
    </source>
</reference>
<dbReference type="Proteomes" id="UP001258434">
    <property type="component" value="Unassembled WGS sequence"/>
</dbReference>
<reference evidence="2" key="1">
    <citation type="submission" date="2023-07" db="EMBL/GenBank/DDBJ databases">
        <title>A gut symbiont ubiquitin homologue binds and inactivates peptidyl-prolyl isomerase to mediate the interbacterial arms race in the human gut.</title>
        <authorList>
            <person name="Jiang K."/>
            <person name="Li W."/>
            <person name="Tong M."/>
            <person name="Xu J."/>
            <person name="Chen Z."/>
            <person name="Yang Y."/>
            <person name="Zang Y."/>
            <person name="Jiao X."/>
            <person name="Liu C."/>
            <person name="Lim B."/>
            <person name="Jiang X."/>
            <person name="Wang J."/>
            <person name="Wu D."/>
            <person name="Wang M."/>
            <person name="Liu S.-J."/>
            <person name="Shao F."/>
            <person name="Gao X."/>
        </authorList>
    </citation>
    <scope>NUCLEOTIDE SEQUENCE [LARGE SCALE GENOMIC DNA]</scope>
    <source>
        <strain evidence="2">GS077</strain>
    </source>
</reference>
<proteinExistence type="predicted"/>
<sequence length="31" mass="3585">MAFSVSEYKSVFSRVCILHPKKVVNVLIVYK</sequence>
<protein>
    <recommendedName>
        <fullName evidence="3">Transposase</fullName>
    </recommendedName>
</protein>
<dbReference type="EMBL" id="JAVFHL010000001">
    <property type="protein sequence ID" value="MDT6975346.1"/>
    <property type="molecule type" value="Genomic_DNA"/>
</dbReference>
<organism evidence="1 2">
    <name type="scientific">Bacteroides fragilis</name>
    <dbReference type="NCBI Taxonomy" id="817"/>
    <lineage>
        <taxon>Bacteria</taxon>
        <taxon>Pseudomonadati</taxon>
        <taxon>Bacteroidota</taxon>
        <taxon>Bacteroidia</taxon>
        <taxon>Bacteroidales</taxon>
        <taxon>Bacteroidaceae</taxon>
        <taxon>Bacteroides</taxon>
    </lineage>
</organism>
<evidence type="ECO:0000313" key="1">
    <source>
        <dbReference type="EMBL" id="MDT6975346.1"/>
    </source>
</evidence>
<name>A0ABD5FST0_BACFG</name>
<accession>A0ABD5FST0</accession>